<dbReference type="Proteomes" id="UP001642483">
    <property type="component" value="Unassembled WGS sequence"/>
</dbReference>
<reference evidence="1 2" key="1">
    <citation type="submission" date="2024-02" db="EMBL/GenBank/DDBJ databases">
        <authorList>
            <person name="Daric V."/>
            <person name="Darras S."/>
        </authorList>
    </citation>
    <scope>NUCLEOTIDE SEQUENCE [LARGE SCALE GENOMIC DNA]</scope>
</reference>
<name>A0ABP0GF02_CLALP</name>
<accession>A0ABP0GF02</accession>
<dbReference type="EMBL" id="CAWYQH010000112">
    <property type="protein sequence ID" value="CAK8690013.1"/>
    <property type="molecule type" value="Genomic_DNA"/>
</dbReference>
<organism evidence="1 2">
    <name type="scientific">Clavelina lepadiformis</name>
    <name type="common">Light-bulb sea squirt</name>
    <name type="synonym">Ascidia lepadiformis</name>
    <dbReference type="NCBI Taxonomy" id="159417"/>
    <lineage>
        <taxon>Eukaryota</taxon>
        <taxon>Metazoa</taxon>
        <taxon>Chordata</taxon>
        <taxon>Tunicata</taxon>
        <taxon>Ascidiacea</taxon>
        <taxon>Aplousobranchia</taxon>
        <taxon>Clavelinidae</taxon>
        <taxon>Clavelina</taxon>
    </lineage>
</organism>
<gene>
    <name evidence="1" type="ORF">CVLEPA_LOCUS22662</name>
</gene>
<comment type="caution">
    <text evidence="1">The sequence shown here is derived from an EMBL/GenBank/DDBJ whole genome shotgun (WGS) entry which is preliminary data.</text>
</comment>
<evidence type="ECO:0000313" key="2">
    <source>
        <dbReference type="Proteomes" id="UP001642483"/>
    </source>
</evidence>
<sequence>MLSYAGRSSLCGNCSCCSAQVWIFVKLQYLIFYIFSDYAVLSCKCFHSTKIAVESKMIYRLSHYNRNGILKALSAELFQLPPLLNTSFTHNVLKACLDHSAYL</sequence>
<protein>
    <submittedName>
        <fullName evidence="1">Uncharacterized protein</fullName>
    </submittedName>
</protein>
<evidence type="ECO:0000313" key="1">
    <source>
        <dbReference type="EMBL" id="CAK8690013.1"/>
    </source>
</evidence>
<keyword evidence="2" id="KW-1185">Reference proteome</keyword>
<proteinExistence type="predicted"/>